<dbReference type="CDD" id="cd00712">
    <property type="entry name" value="AsnB"/>
    <property type="match status" value="1"/>
</dbReference>
<dbReference type="InterPro" id="IPR029055">
    <property type="entry name" value="Ntn_hydrolases_N"/>
</dbReference>
<dbReference type="EMBL" id="PCSB01000070">
    <property type="protein sequence ID" value="PIP31489.1"/>
    <property type="molecule type" value="Genomic_DNA"/>
</dbReference>
<protein>
    <recommendedName>
        <fullName evidence="3">asparagine synthase (glutamine-hydrolyzing)</fullName>
        <ecNumber evidence="3">6.3.5.4</ecNumber>
    </recommendedName>
</protein>
<proteinExistence type="inferred from homology"/>
<dbReference type="InterPro" id="IPR017932">
    <property type="entry name" value="GATase_2_dom"/>
</dbReference>
<dbReference type="Proteomes" id="UP000230447">
    <property type="component" value="Unassembled WGS sequence"/>
</dbReference>
<evidence type="ECO:0000256" key="2">
    <source>
        <dbReference type="ARBA" id="ARBA00005752"/>
    </source>
</evidence>
<dbReference type="EC" id="6.3.5.4" evidence="3"/>
<organism evidence="6 7">
    <name type="scientific">bacterium (Candidatus Gribaldobacteria) CG23_combo_of_CG06-09_8_20_14_all_37_87_8</name>
    <dbReference type="NCBI Taxonomy" id="2014278"/>
    <lineage>
        <taxon>Bacteria</taxon>
        <taxon>Candidatus Gribaldobacteria</taxon>
    </lineage>
</organism>
<dbReference type="PANTHER" id="PTHR43284">
    <property type="entry name" value="ASPARAGINE SYNTHETASE (GLUTAMINE-HYDROLYZING)"/>
    <property type="match status" value="1"/>
</dbReference>
<evidence type="ECO:0000256" key="3">
    <source>
        <dbReference type="ARBA" id="ARBA00012737"/>
    </source>
</evidence>
<dbReference type="AlphaFoldDB" id="A0A2G9ZE81"/>
<dbReference type="Gene3D" id="3.60.20.10">
    <property type="entry name" value="Glutamine Phosphoribosylpyrophosphate, subunit 1, domain 1"/>
    <property type="match status" value="1"/>
</dbReference>
<feature type="non-terminal residue" evidence="6">
    <location>
        <position position="162"/>
    </location>
</feature>
<gene>
    <name evidence="6" type="ORF">COX24_03420</name>
</gene>
<dbReference type="SUPFAM" id="SSF56235">
    <property type="entry name" value="N-terminal nucleophile aminohydrolases (Ntn hydrolases)"/>
    <property type="match status" value="1"/>
</dbReference>
<dbReference type="Pfam" id="PF13537">
    <property type="entry name" value="GATase_7"/>
    <property type="match status" value="1"/>
</dbReference>
<accession>A0A2G9ZE81</accession>
<dbReference type="PANTHER" id="PTHR43284:SF1">
    <property type="entry name" value="ASPARAGINE SYNTHETASE"/>
    <property type="match status" value="1"/>
</dbReference>
<evidence type="ECO:0000259" key="5">
    <source>
        <dbReference type="PROSITE" id="PS51278"/>
    </source>
</evidence>
<comment type="pathway">
    <text evidence="1">Amino-acid biosynthesis; L-asparagine biosynthesis; L-asparagine from L-aspartate (L-Gln route): step 1/1.</text>
</comment>
<comment type="catalytic activity">
    <reaction evidence="4">
        <text>L-aspartate + L-glutamine + ATP + H2O = L-asparagine + L-glutamate + AMP + diphosphate + H(+)</text>
        <dbReference type="Rhea" id="RHEA:12228"/>
        <dbReference type="ChEBI" id="CHEBI:15377"/>
        <dbReference type="ChEBI" id="CHEBI:15378"/>
        <dbReference type="ChEBI" id="CHEBI:29985"/>
        <dbReference type="ChEBI" id="CHEBI:29991"/>
        <dbReference type="ChEBI" id="CHEBI:30616"/>
        <dbReference type="ChEBI" id="CHEBI:33019"/>
        <dbReference type="ChEBI" id="CHEBI:58048"/>
        <dbReference type="ChEBI" id="CHEBI:58359"/>
        <dbReference type="ChEBI" id="CHEBI:456215"/>
        <dbReference type="EC" id="6.3.5.4"/>
    </reaction>
</comment>
<evidence type="ECO:0000313" key="6">
    <source>
        <dbReference type="EMBL" id="PIP31489.1"/>
    </source>
</evidence>
<feature type="domain" description="Glutamine amidotransferase type-2" evidence="5">
    <location>
        <begin position="2"/>
        <end position="162"/>
    </location>
</feature>
<dbReference type="InterPro" id="IPR033738">
    <property type="entry name" value="AsnB_N"/>
</dbReference>
<evidence type="ECO:0000256" key="1">
    <source>
        <dbReference type="ARBA" id="ARBA00005187"/>
    </source>
</evidence>
<comment type="caution">
    <text evidence="6">The sequence shown here is derived from an EMBL/GenBank/DDBJ whole genome shotgun (WGS) entry which is preliminary data.</text>
</comment>
<dbReference type="InterPro" id="IPR051786">
    <property type="entry name" value="ASN_synthetase/amidase"/>
</dbReference>
<evidence type="ECO:0000256" key="4">
    <source>
        <dbReference type="ARBA" id="ARBA00048741"/>
    </source>
</evidence>
<reference evidence="6 7" key="1">
    <citation type="submission" date="2017-09" db="EMBL/GenBank/DDBJ databases">
        <title>Depth-based differentiation of microbial function through sediment-hosted aquifers and enrichment of novel symbionts in the deep terrestrial subsurface.</title>
        <authorList>
            <person name="Probst A.J."/>
            <person name="Ladd B."/>
            <person name="Jarett J.K."/>
            <person name="Geller-Mcgrath D.E."/>
            <person name="Sieber C.M."/>
            <person name="Emerson J.B."/>
            <person name="Anantharaman K."/>
            <person name="Thomas B.C."/>
            <person name="Malmstrom R."/>
            <person name="Stieglmeier M."/>
            <person name="Klingl A."/>
            <person name="Woyke T."/>
            <person name="Ryan C.M."/>
            <person name="Banfield J.F."/>
        </authorList>
    </citation>
    <scope>NUCLEOTIDE SEQUENCE [LARGE SCALE GENOMIC DNA]</scope>
    <source>
        <strain evidence="6">CG23_combo_of_CG06-09_8_20_14_all_37_87_8</strain>
    </source>
</reference>
<name>A0A2G9ZE81_9BACT</name>
<sequence length="162" mass="18724">MCGICGFVNYRDDKLLSRMTQILGHRGPDSGGFFISSSVSFGHRRLSIIDLSNKGKQPMFNEDKTVVIVFNGEIFNFQELREKLIKSGHKFKSKTDTETVVHCYEQYGIEKTVSQLRGFFAFVLWDSKRKTIFLVRDRIGVKPLYYFQEGKKLFFASEIKAI</sequence>
<dbReference type="GO" id="GO:0004066">
    <property type="term" value="F:asparagine synthase (glutamine-hydrolyzing) activity"/>
    <property type="evidence" value="ECO:0007669"/>
    <property type="project" value="UniProtKB-EC"/>
</dbReference>
<dbReference type="PROSITE" id="PS51278">
    <property type="entry name" value="GATASE_TYPE_2"/>
    <property type="match status" value="1"/>
</dbReference>
<comment type="similarity">
    <text evidence="2">Belongs to the asparagine synthetase family.</text>
</comment>
<evidence type="ECO:0000313" key="7">
    <source>
        <dbReference type="Proteomes" id="UP000230447"/>
    </source>
</evidence>